<evidence type="ECO:0000313" key="2">
    <source>
        <dbReference type="EMBL" id="CAK9110894.1"/>
    </source>
</evidence>
<proteinExistence type="predicted"/>
<evidence type="ECO:0000256" key="1">
    <source>
        <dbReference type="SAM" id="MobiDB-lite"/>
    </source>
</evidence>
<gene>
    <name evidence="2" type="ORF">CCMP2556_LOCUS51508</name>
</gene>
<dbReference type="Proteomes" id="UP001642484">
    <property type="component" value="Unassembled WGS sequence"/>
</dbReference>
<keyword evidence="3" id="KW-1185">Reference proteome</keyword>
<evidence type="ECO:0000313" key="3">
    <source>
        <dbReference type="Proteomes" id="UP001642484"/>
    </source>
</evidence>
<accession>A0ABP0SEV9</accession>
<feature type="region of interest" description="Disordered" evidence="1">
    <location>
        <begin position="67"/>
        <end position="102"/>
    </location>
</feature>
<dbReference type="EMBL" id="CAXAMN010027472">
    <property type="protein sequence ID" value="CAK9110894.1"/>
    <property type="molecule type" value="Genomic_DNA"/>
</dbReference>
<organism evidence="2 3">
    <name type="scientific">Durusdinium trenchii</name>
    <dbReference type="NCBI Taxonomy" id="1381693"/>
    <lineage>
        <taxon>Eukaryota</taxon>
        <taxon>Sar</taxon>
        <taxon>Alveolata</taxon>
        <taxon>Dinophyceae</taxon>
        <taxon>Suessiales</taxon>
        <taxon>Symbiodiniaceae</taxon>
        <taxon>Durusdinium</taxon>
    </lineage>
</organism>
<name>A0ABP0SEV9_9DINO</name>
<protein>
    <submittedName>
        <fullName evidence="2">Uncharacterized protein</fullName>
    </submittedName>
</protein>
<sequence>MNASDQVPKTSLAGWHMHPFTSFRFIWDTVHRSPPRSSGFMFEGLDEGKEGASLPPWRPWRRFRKKPRGGFAASVPDSIPPVSRDRGHGTSRLCPKAQKTSD</sequence>
<reference evidence="2 3" key="1">
    <citation type="submission" date="2024-02" db="EMBL/GenBank/DDBJ databases">
        <authorList>
            <person name="Chen Y."/>
            <person name="Shah S."/>
            <person name="Dougan E. K."/>
            <person name="Thang M."/>
            <person name="Chan C."/>
        </authorList>
    </citation>
    <scope>NUCLEOTIDE SEQUENCE [LARGE SCALE GENOMIC DNA]</scope>
</reference>
<comment type="caution">
    <text evidence="2">The sequence shown here is derived from an EMBL/GenBank/DDBJ whole genome shotgun (WGS) entry which is preliminary data.</text>
</comment>